<comment type="caution">
    <text evidence="1">The sequence shown here is derived from an EMBL/GenBank/DDBJ whole genome shotgun (WGS) entry which is preliminary data.</text>
</comment>
<accession>A0A0F9N9Z7</accession>
<gene>
    <name evidence="1" type="ORF">LCGC14_0992650</name>
</gene>
<proteinExistence type="predicted"/>
<protein>
    <submittedName>
        <fullName evidence="1">Uncharacterized protein</fullName>
    </submittedName>
</protein>
<dbReference type="EMBL" id="LAZR01003783">
    <property type="protein sequence ID" value="KKN14779.1"/>
    <property type="molecule type" value="Genomic_DNA"/>
</dbReference>
<organism evidence="1">
    <name type="scientific">marine sediment metagenome</name>
    <dbReference type="NCBI Taxonomy" id="412755"/>
    <lineage>
        <taxon>unclassified sequences</taxon>
        <taxon>metagenomes</taxon>
        <taxon>ecological metagenomes</taxon>
    </lineage>
</organism>
<reference evidence="1" key="1">
    <citation type="journal article" date="2015" name="Nature">
        <title>Complex archaea that bridge the gap between prokaryotes and eukaryotes.</title>
        <authorList>
            <person name="Spang A."/>
            <person name="Saw J.H."/>
            <person name="Jorgensen S.L."/>
            <person name="Zaremba-Niedzwiedzka K."/>
            <person name="Martijn J."/>
            <person name="Lind A.E."/>
            <person name="van Eijk R."/>
            <person name="Schleper C."/>
            <person name="Guy L."/>
            <person name="Ettema T.J."/>
        </authorList>
    </citation>
    <scope>NUCLEOTIDE SEQUENCE</scope>
</reference>
<dbReference type="AlphaFoldDB" id="A0A0F9N9Z7"/>
<evidence type="ECO:0000313" key="1">
    <source>
        <dbReference type="EMBL" id="KKN14779.1"/>
    </source>
</evidence>
<sequence>MAVGINGVAKQDVVSMSFASAIDDIIVVPAVGADLDFPSVVIAGLPADATIIRVDMILIIGAILDTSSAENQIKVGTTDAIYVKKSSGAWGTDDISALVFQALGLQVAADGYRGGAVIFGATDIKSEVDGNGTYNFRSEETNRTKGVEATGGTLELLDVSIVVRVWFKK</sequence>
<name>A0A0F9N9Z7_9ZZZZ</name>